<evidence type="ECO:0000313" key="1">
    <source>
        <dbReference type="EMBL" id="QEH37613.1"/>
    </source>
</evidence>
<dbReference type="KEGG" id="agv:OJF2_62040"/>
<dbReference type="Proteomes" id="UP000324233">
    <property type="component" value="Chromosome"/>
</dbReference>
<dbReference type="RefSeq" id="WP_148597145.1">
    <property type="nucleotide sequence ID" value="NZ_CP042997.1"/>
</dbReference>
<protein>
    <submittedName>
        <fullName evidence="1">Uncharacterized protein</fullName>
    </submittedName>
</protein>
<dbReference type="InterPro" id="IPR012338">
    <property type="entry name" value="Beta-lactam/transpept-like"/>
</dbReference>
<keyword evidence="2" id="KW-1185">Reference proteome</keyword>
<accession>A0A5B9WAS2</accession>
<name>A0A5B9WAS2_9BACT</name>
<dbReference type="Gene3D" id="3.40.710.10">
    <property type="entry name" value="DD-peptidase/beta-lactamase superfamily"/>
    <property type="match status" value="1"/>
</dbReference>
<evidence type="ECO:0000313" key="2">
    <source>
        <dbReference type="Proteomes" id="UP000324233"/>
    </source>
</evidence>
<dbReference type="OrthoDB" id="5377431at2"/>
<dbReference type="SUPFAM" id="SSF56601">
    <property type="entry name" value="beta-lactamase/transpeptidase-like"/>
    <property type="match status" value="1"/>
</dbReference>
<proteinExistence type="predicted"/>
<dbReference type="EMBL" id="CP042997">
    <property type="protein sequence ID" value="QEH37613.1"/>
    <property type="molecule type" value="Genomic_DNA"/>
</dbReference>
<gene>
    <name evidence="1" type="ORF">OJF2_62040</name>
</gene>
<organism evidence="1 2">
    <name type="scientific">Aquisphaera giovannonii</name>
    <dbReference type="NCBI Taxonomy" id="406548"/>
    <lineage>
        <taxon>Bacteria</taxon>
        <taxon>Pseudomonadati</taxon>
        <taxon>Planctomycetota</taxon>
        <taxon>Planctomycetia</taxon>
        <taxon>Isosphaerales</taxon>
        <taxon>Isosphaeraceae</taxon>
        <taxon>Aquisphaera</taxon>
    </lineage>
</organism>
<sequence>MAVAAEDIQELIDGLVAGDVGVVVGIIDEDHPYDASTPYLIARGNVVSSKNHQQALDLNGTTPFKIGSVTKIFTATLLTNRFLDLPVPNWGSFADDFTVLGVPQDVAAITLQQMLSYQSGFDADNKGAVWYRG</sequence>
<reference evidence="1 2" key="1">
    <citation type="submission" date="2019-08" db="EMBL/GenBank/DDBJ databases">
        <title>Deep-cultivation of Planctomycetes and their phenomic and genomic characterization uncovers novel biology.</title>
        <authorList>
            <person name="Wiegand S."/>
            <person name="Jogler M."/>
            <person name="Boedeker C."/>
            <person name="Pinto D."/>
            <person name="Vollmers J."/>
            <person name="Rivas-Marin E."/>
            <person name="Kohn T."/>
            <person name="Peeters S.H."/>
            <person name="Heuer A."/>
            <person name="Rast P."/>
            <person name="Oberbeckmann S."/>
            <person name="Bunk B."/>
            <person name="Jeske O."/>
            <person name="Meyerdierks A."/>
            <person name="Storesund J.E."/>
            <person name="Kallscheuer N."/>
            <person name="Luecker S."/>
            <person name="Lage O.M."/>
            <person name="Pohl T."/>
            <person name="Merkel B.J."/>
            <person name="Hornburger P."/>
            <person name="Mueller R.-W."/>
            <person name="Bruemmer F."/>
            <person name="Labrenz M."/>
            <person name="Spormann A.M."/>
            <person name="Op den Camp H."/>
            <person name="Overmann J."/>
            <person name="Amann R."/>
            <person name="Jetten M.S.M."/>
            <person name="Mascher T."/>
            <person name="Medema M.H."/>
            <person name="Devos D.P."/>
            <person name="Kaster A.-K."/>
            <person name="Ovreas L."/>
            <person name="Rohde M."/>
            <person name="Galperin M.Y."/>
            <person name="Jogler C."/>
        </authorList>
    </citation>
    <scope>NUCLEOTIDE SEQUENCE [LARGE SCALE GENOMIC DNA]</scope>
    <source>
        <strain evidence="1 2">OJF2</strain>
    </source>
</reference>
<dbReference type="AlphaFoldDB" id="A0A5B9WAS2"/>